<name>B9XRS8_PEDPL</name>
<dbReference type="PANTHER" id="PTHR44196">
    <property type="entry name" value="DEHYDROGENASE/REDUCTASE SDR FAMILY MEMBER 7B"/>
    <property type="match status" value="1"/>
</dbReference>
<dbReference type="RefSeq" id="WP_007418511.1">
    <property type="nucleotide sequence ID" value="NZ_ABOX02000068.1"/>
</dbReference>
<dbReference type="GO" id="GO:0016491">
    <property type="term" value="F:oxidoreductase activity"/>
    <property type="evidence" value="ECO:0007669"/>
    <property type="project" value="UniProtKB-KW"/>
</dbReference>
<evidence type="ECO:0000256" key="2">
    <source>
        <dbReference type="ARBA" id="ARBA00023002"/>
    </source>
</evidence>
<evidence type="ECO:0000259" key="4">
    <source>
        <dbReference type="SMART" id="SM00822"/>
    </source>
</evidence>
<feature type="domain" description="Ketoreductase" evidence="4">
    <location>
        <begin position="36"/>
        <end position="220"/>
    </location>
</feature>
<evidence type="ECO:0000256" key="3">
    <source>
        <dbReference type="RuleBase" id="RU000363"/>
    </source>
</evidence>
<dbReference type="OrthoDB" id="9805904at2"/>
<dbReference type="PRINTS" id="PR00081">
    <property type="entry name" value="GDHRDH"/>
</dbReference>
<evidence type="ECO:0000256" key="1">
    <source>
        <dbReference type="ARBA" id="ARBA00006484"/>
    </source>
</evidence>
<protein>
    <submittedName>
        <fullName evidence="5">Short-chain dehydrogenase/reductase SDR</fullName>
    </submittedName>
</protein>
<dbReference type="InterPro" id="IPR057326">
    <property type="entry name" value="KR_dom"/>
</dbReference>
<dbReference type="PROSITE" id="PS00061">
    <property type="entry name" value="ADH_SHORT"/>
    <property type="match status" value="1"/>
</dbReference>
<dbReference type="InterPro" id="IPR020904">
    <property type="entry name" value="Sc_DH/Rdtase_CS"/>
</dbReference>
<gene>
    <name evidence="5" type="ORF">Cflav_PD0550</name>
</gene>
<dbReference type="Proteomes" id="UP000003688">
    <property type="component" value="Unassembled WGS sequence"/>
</dbReference>
<dbReference type="PANTHER" id="PTHR44196:SF1">
    <property type="entry name" value="DEHYDROGENASE_REDUCTASE SDR FAMILY MEMBER 7B"/>
    <property type="match status" value="1"/>
</dbReference>
<dbReference type="STRING" id="320771.Cflav_PD0550"/>
<reference evidence="5 6" key="1">
    <citation type="journal article" date="2011" name="J. Bacteriol.">
        <title>Genome sequence of 'Pedosphaera parvula' Ellin514, an aerobic Verrucomicrobial isolate from pasture soil.</title>
        <authorList>
            <person name="Kant R."/>
            <person name="van Passel M.W."/>
            <person name="Sangwan P."/>
            <person name="Palva A."/>
            <person name="Lucas S."/>
            <person name="Copeland A."/>
            <person name="Lapidus A."/>
            <person name="Glavina Del Rio T."/>
            <person name="Dalin E."/>
            <person name="Tice H."/>
            <person name="Bruce D."/>
            <person name="Goodwin L."/>
            <person name="Pitluck S."/>
            <person name="Chertkov O."/>
            <person name="Larimer F.W."/>
            <person name="Land M.L."/>
            <person name="Hauser L."/>
            <person name="Brettin T.S."/>
            <person name="Detter J.C."/>
            <person name="Han S."/>
            <person name="de Vos W.M."/>
            <person name="Janssen P.H."/>
            <person name="Smidt H."/>
        </authorList>
    </citation>
    <scope>NUCLEOTIDE SEQUENCE [LARGE SCALE GENOMIC DNA]</scope>
    <source>
        <strain evidence="5 6">Ellin514</strain>
    </source>
</reference>
<dbReference type="Gene3D" id="3.40.50.720">
    <property type="entry name" value="NAD(P)-binding Rossmann-like Domain"/>
    <property type="match status" value="1"/>
</dbReference>
<dbReference type="InterPro" id="IPR036291">
    <property type="entry name" value="NAD(P)-bd_dom_sf"/>
</dbReference>
<dbReference type="FunFam" id="3.40.50.720:FF:000084">
    <property type="entry name" value="Short-chain dehydrogenase reductase"/>
    <property type="match status" value="1"/>
</dbReference>
<dbReference type="GO" id="GO:0016020">
    <property type="term" value="C:membrane"/>
    <property type="evidence" value="ECO:0007669"/>
    <property type="project" value="TreeGrafter"/>
</dbReference>
<dbReference type="EMBL" id="ABOX02000068">
    <property type="protein sequence ID" value="EEF57439.1"/>
    <property type="molecule type" value="Genomic_DNA"/>
</dbReference>
<dbReference type="Pfam" id="PF00106">
    <property type="entry name" value="adh_short"/>
    <property type="match status" value="1"/>
</dbReference>
<proteinExistence type="inferred from homology"/>
<dbReference type="CDD" id="cd05233">
    <property type="entry name" value="SDR_c"/>
    <property type="match status" value="1"/>
</dbReference>
<dbReference type="SMART" id="SM00822">
    <property type="entry name" value="PKS_KR"/>
    <property type="match status" value="1"/>
</dbReference>
<sequence precursor="true">MNRRTAQSLAGLLVGFGIGAALEARRIRSRFSFYDRTVVITGGARGLGLVMARQLAGEGAQLALLARDLDELRRAESELSQLGADVLILPCDLRDQNQVNEAIQRTIAHFGSIDVLINNAGIIQVGPLEHMTVEDFQNAMAIHFYGPLYTTLAVLPHMQRARRGRIVNISSIGGKIAFPHLLPYTASKFALVGLSDGLRAELRRDNIFVTTVCPGLMRTGSPPNAQFKGHHQREYAWFAISDSLPLLSVDADRAAHKIIEACRRGSARLTVGVQTKAAILLNELFPGAGASLLSFANRLMPAPDPSGSNKTYTGRESQSAWAPSILTRLSEKAAASNNENPLPD</sequence>
<dbReference type="SUPFAM" id="SSF51735">
    <property type="entry name" value="NAD(P)-binding Rossmann-fold domains"/>
    <property type="match status" value="1"/>
</dbReference>
<accession>B9XRS8</accession>
<comment type="similarity">
    <text evidence="1 3">Belongs to the short-chain dehydrogenases/reductases (SDR) family.</text>
</comment>
<keyword evidence="6" id="KW-1185">Reference proteome</keyword>
<evidence type="ECO:0000313" key="5">
    <source>
        <dbReference type="EMBL" id="EEF57439.1"/>
    </source>
</evidence>
<organism evidence="5 6">
    <name type="scientific">Pedosphaera parvula (strain Ellin514)</name>
    <dbReference type="NCBI Taxonomy" id="320771"/>
    <lineage>
        <taxon>Bacteria</taxon>
        <taxon>Pseudomonadati</taxon>
        <taxon>Verrucomicrobiota</taxon>
        <taxon>Pedosphaerae</taxon>
        <taxon>Pedosphaerales</taxon>
        <taxon>Pedosphaeraceae</taxon>
        <taxon>Pedosphaera</taxon>
    </lineage>
</organism>
<keyword evidence="2" id="KW-0560">Oxidoreductase</keyword>
<dbReference type="PRINTS" id="PR00080">
    <property type="entry name" value="SDRFAMILY"/>
</dbReference>
<evidence type="ECO:0000313" key="6">
    <source>
        <dbReference type="Proteomes" id="UP000003688"/>
    </source>
</evidence>
<dbReference type="AlphaFoldDB" id="B9XRS8"/>
<dbReference type="InterPro" id="IPR002347">
    <property type="entry name" value="SDR_fam"/>
</dbReference>
<comment type="caution">
    <text evidence="5">The sequence shown here is derived from an EMBL/GenBank/DDBJ whole genome shotgun (WGS) entry which is preliminary data.</text>
</comment>